<keyword evidence="2" id="KW-1185">Reference proteome</keyword>
<gene>
    <name evidence="1" type="ordered locus">PCC8801_1978</name>
</gene>
<dbReference type="EMBL" id="CP001287">
    <property type="protein sequence ID" value="ACK66016.1"/>
    <property type="molecule type" value="Genomic_DNA"/>
</dbReference>
<protein>
    <submittedName>
        <fullName evidence="1">Uncharacterized protein</fullName>
    </submittedName>
</protein>
<organism evidence="1 2">
    <name type="scientific">Rippkaea orientalis (strain PCC 8801 / RF-1)</name>
    <name type="common">Cyanothece sp. (strain PCC 8801)</name>
    <dbReference type="NCBI Taxonomy" id="41431"/>
    <lineage>
        <taxon>Bacteria</taxon>
        <taxon>Bacillati</taxon>
        <taxon>Cyanobacteriota</taxon>
        <taxon>Cyanophyceae</taxon>
        <taxon>Oscillatoriophycideae</taxon>
        <taxon>Chroococcales</taxon>
        <taxon>Aphanothecaceae</taxon>
        <taxon>Rippkaea</taxon>
        <taxon>Rippkaea orientalis</taxon>
    </lineage>
</organism>
<reference evidence="2" key="1">
    <citation type="journal article" date="2011" name="MBio">
        <title>Novel metabolic attributes of the genus Cyanothece, comprising a group of unicellular nitrogen-fixing Cyanobacteria.</title>
        <authorList>
            <person name="Bandyopadhyay A."/>
            <person name="Elvitigala T."/>
            <person name="Welsh E."/>
            <person name="Stockel J."/>
            <person name="Liberton M."/>
            <person name="Min H."/>
            <person name="Sherman L.A."/>
            <person name="Pakrasi H.B."/>
        </authorList>
    </citation>
    <scope>NUCLEOTIDE SEQUENCE [LARGE SCALE GENOMIC DNA]</scope>
    <source>
        <strain evidence="2">PCC 8801</strain>
    </source>
</reference>
<dbReference type="OrthoDB" id="427149at2"/>
<name>B7JYT9_RIPO1</name>
<evidence type="ECO:0000313" key="2">
    <source>
        <dbReference type="Proteomes" id="UP000008204"/>
    </source>
</evidence>
<accession>B7JYT9</accession>
<dbReference type="KEGG" id="cyp:PCC8801_1978"/>
<evidence type="ECO:0000313" key="1">
    <source>
        <dbReference type="EMBL" id="ACK66016.1"/>
    </source>
</evidence>
<dbReference type="HOGENOM" id="CLU_2786935_0_0_3"/>
<proteinExistence type="predicted"/>
<dbReference type="Proteomes" id="UP000008204">
    <property type="component" value="Chromosome"/>
</dbReference>
<dbReference type="AlphaFoldDB" id="B7JYT9"/>
<sequence>MPEINIDDLENLQPTGVDLFDDPETFMLEVTDEENAVILGGCNVSYKTEQSARCCACSNHMTLMLAGG</sequence>
<dbReference type="RefSeq" id="WP_012595287.1">
    <property type="nucleotide sequence ID" value="NC_011726.1"/>
</dbReference>